<dbReference type="Pfam" id="PF03441">
    <property type="entry name" value="FAD_binding_7"/>
    <property type="match status" value="1"/>
</dbReference>
<evidence type="ECO:0000256" key="5">
    <source>
        <dbReference type="PIRSR" id="PIRSR602081-1"/>
    </source>
</evidence>
<dbReference type="SUPFAM" id="SSF48173">
    <property type="entry name" value="Cryptochrome/photolyase FAD-binding domain"/>
    <property type="match status" value="1"/>
</dbReference>
<feature type="site" description="Electron transfer via tryptophanyl radical" evidence="6">
    <location>
        <position position="448"/>
    </location>
</feature>
<dbReference type="OrthoDB" id="9772484at2"/>
<protein>
    <submittedName>
        <fullName evidence="9">Deoxyribodipyrimidine photo-lyase</fullName>
    </submittedName>
</protein>
<keyword evidence="3 5" id="KW-0274">FAD</keyword>
<keyword evidence="2 5" id="KW-0285">Flavoprotein</keyword>
<feature type="domain" description="Photolyase/cryptochrome alpha/beta" evidence="8">
    <location>
        <begin position="40"/>
        <end position="178"/>
    </location>
</feature>
<comment type="caution">
    <text evidence="9">The sequence shown here is derived from an EMBL/GenBank/DDBJ whole genome shotgun (WGS) entry which is preliminary data.</text>
</comment>
<feature type="site" description="Electron transfer via tryptophanyl radical" evidence="6">
    <location>
        <position position="471"/>
    </location>
</feature>
<proteinExistence type="predicted"/>
<keyword evidence="4" id="KW-0157">Chromophore</keyword>
<evidence type="ECO:0000313" key="9">
    <source>
        <dbReference type="EMBL" id="TXD96512.1"/>
    </source>
</evidence>
<dbReference type="PANTHER" id="PTHR11455:SF18">
    <property type="entry name" value="SI:CH1073-390K14.1"/>
    <property type="match status" value="1"/>
</dbReference>
<reference evidence="9 10" key="1">
    <citation type="submission" date="2019-08" db="EMBL/GenBank/DDBJ databases">
        <title>Genome sequence of Psychrobacter frigidicola ACAM304 (type strain).</title>
        <authorList>
            <person name="Bowman J.P."/>
        </authorList>
    </citation>
    <scope>NUCLEOTIDE SEQUENCE [LARGE SCALE GENOMIC DNA]</scope>
    <source>
        <strain evidence="9 10">ACAM 304</strain>
    </source>
</reference>
<dbReference type="GO" id="GO:0006139">
    <property type="term" value="P:nucleobase-containing compound metabolic process"/>
    <property type="evidence" value="ECO:0007669"/>
    <property type="project" value="UniProtKB-ARBA"/>
</dbReference>
<accession>A0A5C7A0Z7</accession>
<dbReference type="Gene3D" id="1.10.579.10">
    <property type="entry name" value="DNA Cyclobutane Dipyrimidine Photolyase, subunit A, domain 3"/>
    <property type="match status" value="1"/>
</dbReference>
<dbReference type="GO" id="GO:0032922">
    <property type="term" value="P:circadian regulation of gene expression"/>
    <property type="evidence" value="ECO:0007669"/>
    <property type="project" value="TreeGrafter"/>
</dbReference>
<dbReference type="SUPFAM" id="SSF52425">
    <property type="entry name" value="Cryptochrome/photolyase, N-terminal domain"/>
    <property type="match status" value="1"/>
</dbReference>
<dbReference type="InterPro" id="IPR036134">
    <property type="entry name" value="Crypto/Photolyase_FAD-like_sf"/>
</dbReference>
<feature type="binding site" evidence="5">
    <location>
        <begin position="362"/>
        <end position="369"/>
    </location>
    <ligand>
        <name>FAD</name>
        <dbReference type="ChEBI" id="CHEBI:57692"/>
    </ligand>
</feature>
<dbReference type="InterPro" id="IPR036155">
    <property type="entry name" value="Crypto/Photolyase_N_sf"/>
</dbReference>
<dbReference type="GO" id="GO:0003904">
    <property type="term" value="F:deoxyribodipyrimidine photo-lyase activity"/>
    <property type="evidence" value="ECO:0007669"/>
    <property type="project" value="TreeGrafter"/>
</dbReference>
<organism evidence="9 10">
    <name type="scientific">Psychrobacter frigidicola</name>
    <dbReference type="NCBI Taxonomy" id="45611"/>
    <lineage>
        <taxon>Bacteria</taxon>
        <taxon>Pseudomonadati</taxon>
        <taxon>Pseudomonadota</taxon>
        <taxon>Gammaproteobacteria</taxon>
        <taxon>Moraxellales</taxon>
        <taxon>Moraxellaceae</taxon>
        <taxon>Psychrobacter</taxon>
    </lineage>
</organism>
<keyword evidence="10" id="KW-1185">Reference proteome</keyword>
<evidence type="ECO:0000256" key="1">
    <source>
        <dbReference type="ARBA" id="ARBA00001932"/>
    </source>
</evidence>
<evidence type="ECO:0000256" key="7">
    <source>
        <dbReference type="SAM" id="MobiDB-lite"/>
    </source>
</evidence>
<dbReference type="Gene3D" id="3.40.50.620">
    <property type="entry name" value="HUPs"/>
    <property type="match status" value="1"/>
</dbReference>
<feature type="site" description="Electron transfer via tryptophanyl radical" evidence="6">
    <location>
        <position position="395"/>
    </location>
</feature>
<dbReference type="Proteomes" id="UP000321903">
    <property type="component" value="Unassembled WGS sequence"/>
</dbReference>
<dbReference type="AlphaFoldDB" id="A0A5C7A0Z7"/>
<dbReference type="InterPro" id="IPR002081">
    <property type="entry name" value="Cryptochrome/DNA_photolyase_1"/>
</dbReference>
<sequence length="560" mass="63628">MTTPAPITDNTSPDNVRDSDKNSDRNREENATTDTNPNQPHYLMWFRRDLRLHDNTALTALCERAQSDNAKASALFFFTPEQWQSHDTSLAQVDHIARTLPKLAQSLTKQLNIPLTVYVCENFKDCNDLIIETYAAQNITQVMANHEYEGHEIVRDEQLIKRLAQHNIEFLRFHDQCILPPQSITTNDDSMYQVFTPFYKKWRHTLDIGLIESYQAQAVKDNKNSNQNTQDSNGLLELTQITASASSAETIKTLGEKVVKDYQLCLQDAGIVGSNESTTQLSHARAAYPAGEVAACHRLDQFIADGINNYNVSRDVPSLHATSQLSAYLTIGTISARHCYIQATKALQDNSDNKDINRWISELAWRDFYRHVLADKPALIRHQAYKDDMDKSINWSYNQDDFDAWCVGQTGVPLVDAAMRCLNATGFMHNRLRMVTAMFLTKDLLIDWRWGERYFMQQLIDGDFASNNGGWQWSASTGTDAAPYFRIMNPFSQAKSHDPDAEFIKTWLPELQELPANILHAEDKLRAALTTGSLFNLIDYPVPRVDHKAARLLAIAAFKN</sequence>
<dbReference type="GO" id="GO:0005737">
    <property type="term" value="C:cytoplasm"/>
    <property type="evidence" value="ECO:0007669"/>
    <property type="project" value="TreeGrafter"/>
</dbReference>
<evidence type="ECO:0000256" key="6">
    <source>
        <dbReference type="PIRSR" id="PIRSR602081-2"/>
    </source>
</evidence>
<comment type="cofactor">
    <cofactor evidence="5">
        <name>FAD</name>
        <dbReference type="ChEBI" id="CHEBI:57692"/>
    </cofactor>
    <text evidence="5">Binds 1 FAD per subunit.</text>
</comment>
<comment type="cofactor">
    <cofactor evidence="1">
        <name>(6R)-5,10-methylene-5,6,7,8-tetrahydrofolate</name>
        <dbReference type="ChEBI" id="CHEBI:15636"/>
    </cofactor>
</comment>
<gene>
    <name evidence="9" type="ORF">ES754_10255</name>
</gene>
<dbReference type="GO" id="GO:0043153">
    <property type="term" value="P:entrainment of circadian clock by photoperiod"/>
    <property type="evidence" value="ECO:0007669"/>
    <property type="project" value="TreeGrafter"/>
</dbReference>
<evidence type="ECO:0000313" key="10">
    <source>
        <dbReference type="Proteomes" id="UP000321903"/>
    </source>
</evidence>
<feature type="compositionally biased region" description="Basic and acidic residues" evidence="7">
    <location>
        <begin position="15"/>
        <end position="30"/>
    </location>
</feature>
<dbReference type="InterPro" id="IPR005101">
    <property type="entry name" value="Cryptochr/Photolyase_FAD-bd"/>
</dbReference>
<dbReference type="InterPro" id="IPR014729">
    <property type="entry name" value="Rossmann-like_a/b/a_fold"/>
</dbReference>
<dbReference type="GO" id="GO:0003677">
    <property type="term" value="F:DNA binding"/>
    <property type="evidence" value="ECO:0007669"/>
    <property type="project" value="TreeGrafter"/>
</dbReference>
<dbReference type="PROSITE" id="PS00394">
    <property type="entry name" value="DNA_PHOTOLYASES_1_1"/>
    <property type="match status" value="1"/>
</dbReference>
<dbReference type="Gene3D" id="1.25.40.80">
    <property type="match status" value="1"/>
</dbReference>
<feature type="binding site" evidence="5">
    <location>
        <begin position="322"/>
        <end position="326"/>
    </location>
    <ligand>
        <name>FAD</name>
        <dbReference type="ChEBI" id="CHEBI:57692"/>
    </ligand>
</feature>
<dbReference type="RefSeq" id="WP_147224093.1">
    <property type="nucleotide sequence ID" value="NZ_CAJGYY010000001.1"/>
</dbReference>
<evidence type="ECO:0000256" key="3">
    <source>
        <dbReference type="ARBA" id="ARBA00022827"/>
    </source>
</evidence>
<feature type="compositionally biased region" description="Polar residues" evidence="7">
    <location>
        <begin position="1"/>
        <end position="14"/>
    </location>
</feature>
<dbReference type="GO" id="GO:0006950">
    <property type="term" value="P:response to stress"/>
    <property type="evidence" value="ECO:0007669"/>
    <property type="project" value="UniProtKB-ARBA"/>
</dbReference>
<dbReference type="InterPro" id="IPR018394">
    <property type="entry name" value="DNA_photolyase_1_CS_C"/>
</dbReference>
<dbReference type="PANTHER" id="PTHR11455">
    <property type="entry name" value="CRYPTOCHROME"/>
    <property type="match status" value="1"/>
</dbReference>
<keyword evidence="9" id="KW-0456">Lyase</keyword>
<dbReference type="GO" id="GO:0071949">
    <property type="term" value="F:FAD binding"/>
    <property type="evidence" value="ECO:0007669"/>
    <property type="project" value="TreeGrafter"/>
</dbReference>
<name>A0A5C7A0Z7_9GAMM</name>
<dbReference type="EMBL" id="VORZ01000003">
    <property type="protein sequence ID" value="TXD96512.1"/>
    <property type="molecule type" value="Genomic_DNA"/>
</dbReference>
<feature type="region of interest" description="Disordered" evidence="7">
    <location>
        <begin position="1"/>
        <end position="40"/>
    </location>
</feature>
<feature type="binding site" evidence="5">
    <location>
        <position position="359"/>
    </location>
    <ligand>
        <name>FAD</name>
        <dbReference type="ChEBI" id="CHEBI:57692"/>
    </ligand>
</feature>
<evidence type="ECO:0000256" key="2">
    <source>
        <dbReference type="ARBA" id="ARBA00022630"/>
    </source>
</evidence>
<dbReference type="Pfam" id="PF00875">
    <property type="entry name" value="DNA_photolyase"/>
    <property type="match status" value="1"/>
</dbReference>
<feature type="binding site" evidence="5">
    <location>
        <position position="310"/>
    </location>
    <ligand>
        <name>FAD</name>
        <dbReference type="ChEBI" id="CHEBI:57692"/>
    </ligand>
</feature>
<feature type="binding site" evidence="5">
    <location>
        <begin position="461"/>
        <end position="463"/>
    </location>
    <ligand>
        <name>FAD</name>
        <dbReference type="ChEBI" id="CHEBI:57692"/>
    </ligand>
</feature>
<dbReference type="PROSITE" id="PS51645">
    <property type="entry name" value="PHR_CRY_ALPHA_BETA"/>
    <property type="match status" value="1"/>
</dbReference>
<dbReference type="InterPro" id="IPR006050">
    <property type="entry name" value="DNA_photolyase_N"/>
</dbReference>
<evidence type="ECO:0000256" key="4">
    <source>
        <dbReference type="ARBA" id="ARBA00022991"/>
    </source>
</evidence>
<evidence type="ECO:0000259" key="8">
    <source>
        <dbReference type="PROSITE" id="PS51645"/>
    </source>
</evidence>